<sequence>MSCIADWCINMFRILITKIGSFNNNLILNMLVVVHKYKSATKIAESML</sequence>
<name>A0A9N8VG66_9GLOM</name>
<dbReference type="AlphaFoldDB" id="A0A9N8VG66"/>
<comment type="caution">
    <text evidence="1">The sequence shown here is derived from an EMBL/GenBank/DDBJ whole genome shotgun (WGS) entry which is preliminary data.</text>
</comment>
<dbReference type="EMBL" id="CAJVQA010000009">
    <property type="protein sequence ID" value="CAG8449592.1"/>
    <property type="molecule type" value="Genomic_DNA"/>
</dbReference>
<reference evidence="1" key="1">
    <citation type="submission" date="2021-06" db="EMBL/GenBank/DDBJ databases">
        <authorList>
            <person name="Kallberg Y."/>
            <person name="Tangrot J."/>
            <person name="Rosling A."/>
        </authorList>
    </citation>
    <scope>NUCLEOTIDE SEQUENCE</scope>
    <source>
        <strain evidence="1">FL966</strain>
    </source>
</reference>
<gene>
    <name evidence="1" type="ORF">CPELLU_LOCUS64</name>
</gene>
<protein>
    <submittedName>
        <fullName evidence="1">3610_t:CDS:1</fullName>
    </submittedName>
</protein>
<evidence type="ECO:0000313" key="1">
    <source>
        <dbReference type="EMBL" id="CAG8449592.1"/>
    </source>
</evidence>
<keyword evidence="2" id="KW-1185">Reference proteome</keyword>
<accession>A0A9N8VG66</accession>
<dbReference type="Proteomes" id="UP000789759">
    <property type="component" value="Unassembled WGS sequence"/>
</dbReference>
<evidence type="ECO:0000313" key="2">
    <source>
        <dbReference type="Proteomes" id="UP000789759"/>
    </source>
</evidence>
<organism evidence="1 2">
    <name type="scientific">Cetraspora pellucida</name>
    <dbReference type="NCBI Taxonomy" id="1433469"/>
    <lineage>
        <taxon>Eukaryota</taxon>
        <taxon>Fungi</taxon>
        <taxon>Fungi incertae sedis</taxon>
        <taxon>Mucoromycota</taxon>
        <taxon>Glomeromycotina</taxon>
        <taxon>Glomeromycetes</taxon>
        <taxon>Diversisporales</taxon>
        <taxon>Gigasporaceae</taxon>
        <taxon>Cetraspora</taxon>
    </lineage>
</organism>
<proteinExistence type="predicted"/>